<dbReference type="Gene3D" id="3.40.1090.10">
    <property type="entry name" value="Cytosolic phospholipase A2 catalytic domain"/>
    <property type="match status" value="2"/>
</dbReference>
<dbReference type="GO" id="GO:0016042">
    <property type="term" value="P:lipid catabolic process"/>
    <property type="evidence" value="ECO:0007669"/>
    <property type="project" value="UniProtKB-UniRule"/>
</dbReference>
<feature type="active site" description="Nucleophile" evidence="4">
    <location>
        <position position="62"/>
    </location>
</feature>
<dbReference type="CDD" id="cd07205">
    <property type="entry name" value="Pat_PNPLA6_PNPLA7_NTE1_like"/>
    <property type="match status" value="1"/>
</dbReference>
<dbReference type="SUPFAM" id="SSF52151">
    <property type="entry name" value="FabD/lysophospholipase-like"/>
    <property type="match status" value="1"/>
</dbReference>
<dbReference type="AlphaFoldDB" id="F2NWV5"/>
<dbReference type="InterPro" id="IPR016035">
    <property type="entry name" value="Acyl_Trfase/lysoPLipase"/>
</dbReference>
<evidence type="ECO:0000256" key="4">
    <source>
        <dbReference type="PROSITE-ProRule" id="PRU01161"/>
    </source>
</evidence>
<organism evidence="6 7">
    <name type="scientific">Treponema succinifaciens (strain ATCC 33096 / DSM 2489 / 6091)</name>
    <dbReference type="NCBI Taxonomy" id="869209"/>
    <lineage>
        <taxon>Bacteria</taxon>
        <taxon>Pseudomonadati</taxon>
        <taxon>Spirochaetota</taxon>
        <taxon>Spirochaetia</taxon>
        <taxon>Spirochaetales</taxon>
        <taxon>Treponemataceae</taxon>
        <taxon>Treponema</taxon>
    </lineage>
</organism>
<dbReference type="HOGENOM" id="CLU_014750_1_0_12"/>
<dbReference type="GeneID" id="302997429"/>
<dbReference type="RefSeq" id="WP_013700465.1">
    <property type="nucleotide sequence ID" value="NC_015385.1"/>
</dbReference>
<evidence type="ECO:0000256" key="3">
    <source>
        <dbReference type="ARBA" id="ARBA00023098"/>
    </source>
</evidence>
<dbReference type="PANTHER" id="PTHR14226">
    <property type="entry name" value="NEUROPATHY TARGET ESTERASE/SWISS CHEESE D.MELANOGASTER"/>
    <property type="match status" value="1"/>
</dbReference>
<feature type="short sequence motif" description="GXSXG" evidence="4">
    <location>
        <begin position="60"/>
        <end position="64"/>
    </location>
</feature>
<keyword evidence="1 4" id="KW-0378">Hydrolase</keyword>
<protein>
    <submittedName>
        <fullName evidence="6">Patatin</fullName>
    </submittedName>
</protein>
<gene>
    <name evidence="6" type="ordered locus">Tresu_0190</name>
</gene>
<reference evidence="7" key="2">
    <citation type="submission" date="2011-04" db="EMBL/GenBank/DDBJ databases">
        <title>The complete genome of chromosome of Treponema succinifaciens DSM 2489.</title>
        <authorList>
            <person name="Lucas S."/>
            <person name="Copeland A."/>
            <person name="Lapidus A."/>
            <person name="Bruce D."/>
            <person name="Goodwin L."/>
            <person name="Pitluck S."/>
            <person name="Peters L."/>
            <person name="Kyrpides N."/>
            <person name="Mavromatis K."/>
            <person name="Ivanova N."/>
            <person name="Ovchinnikova G."/>
            <person name="Teshima H."/>
            <person name="Detter J.C."/>
            <person name="Tapia R."/>
            <person name="Han C."/>
            <person name="Land M."/>
            <person name="Hauser L."/>
            <person name="Markowitz V."/>
            <person name="Cheng J.-F."/>
            <person name="Hugenholtz P."/>
            <person name="Woyke T."/>
            <person name="Wu D."/>
            <person name="Gronow S."/>
            <person name="Wellnitz S."/>
            <person name="Brambilla E."/>
            <person name="Klenk H.-P."/>
            <person name="Eisen J.A."/>
        </authorList>
    </citation>
    <scope>NUCLEOTIDE SEQUENCE [LARGE SCALE GENOMIC DNA]</scope>
    <source>
        <strain evidence="7">ATCC 33096 / DSM 2489 / 6091</strain>
    </source>
</reference>
<evidence type="ECO:0000313" key="7">
    <source>
        <dbReference type="Proteomes" id="UP000006852"/>
    </source>
</evidence>
<evidence type="ECO:0000256" key="1">
    <source>
        <dbReference type="ARBA" id="ARBA00022801"/>
    </source>
</evidence>
<feature type="short sequence motif" description="GXGXXG" evidence="4">
    <location>
        <begin position="33"/>
        <end position="38"/>
    </location>
</feature>
<evidence type="ECO:0000313" key="6">
    <source>
        <dbReference type="EMBL" id="AEB13154.1"/>
    </source>
</evidence>
<dbReference type="eggNOG" id="COG1752">
    <property type="taxonomic scope" value="Bacteria"/>
</dbReference>
<accession>F2NWV5</accession>
<dbReference type="PROSITE" id="PS51635">
    <property type="entry name" value="PNPLA"/>
    <property type="match status" value="1"/>
</dbReference>
<keyword evidence="7" id="KW-1185">Reference proteome</keyword>
<evidence type="ECO:0000256" key="2">
    <source>
        <dbReference type="ARBA" id="ARBA00022963"/>
    </source>
</evidence>
<dbReference type="GO" id="GO:0016787">
    <property type="term" value="F:hydrolase activity"/>
    <property type="evidence" value="ECO:0007669"/>
    <property type="project" value="UniProtKB-UniRule"/>
</dbReference>
<dbReference type="KEGG" id="tsu:Tresu_0190"/>
<reference evidence="6 7" key="1">
    <citation type="journal article" date="2011" name="Stand. Genomic Sci.">
        <title>Complete genome sequence of Treponema succinifaciens type strain (6091).</title>
        <authorList>
            <person name="Han C."/>
            <person name="Gronow S."/>
            <person name="Teshima H."/>
            <person name="Lapidus A."/>
            <person name="Nolan M."/>
            <person name="Lucas S."/>
            <person name="Hammon N."/>
            <person name="Deshpande S."/>
            <person name="Cheng J.F."/>
            <person name="Zeytun A."/>
            <person name="Tapia R."/>
            <person name="Goodwin L."/>
            <person name="Pitluck S."/>
            <person name="Liolios K."/>
            <person name="Pagani I."/>
            <person name="Ivanova N."/>
            <person name="Mavromatis K."/>
            <person name="Mikhailova N."/>
            <person name="Huntemann M."/>
            <person name="Pati A."/>
            <person name="Chen A."/>
            <person name="Palaniappan K."/>
            <person name="Land M."/>
            <person name="Hauser L."/>
            <person name="Brambilla E.M."/>
            <person name="Rohde M."/>
            <person name="Goker M."/>
            <person name="Woyke T."/>
            <person name="Bristow J."/>
            <person name="Eisen J.A."/>
            <person name="Markowitz V."/>
            <person name="Hugenholtz P."/>
            <person name="Kyrpides N.C."/>
            <person name="Klenk H.P."/>
            <person name="Detter J.C."/>
        </authorList>
    </citation>
    <scope>NUCLEOTIDE SEQUENCE [LARGE SCALE GENOMIC DNA]</scope>
    <source>
        <strain evidence="7">ATCC 33096 / DSM 2489 / 6091</strain>
    </source>
</reference>
<keyword evidence="3 4" id="KW-0443">Lipid metabolism</keyword>
<sequence>MSFKSVVSAVLLSVFTFGFSFAKSPKIALVLSGGGAKGFAEIPLLEALENEGIRPDMVLGTSMGALIGSLYAAGYTPKQIRQTLLSMDFMTILNERPSTPEKIPPEAFSKKTDGITLSFSIADGKFGSAPGIIGDQQIICELTNHLSRVLAITDFDKLPIPFRAIGTDAISGRELIFKSGSLVNAVRASISIPAVFTPAQVEKGLYSMDGGLRNNLPLKLAREMGADIVISMDVASIVDTPPETLSDFYSVAVQIFNLIISYNAVEQYSYADIVLRPDLSEFSTFDFMKPHQIVRAGEICVQQNKDKISQIARQIESAGRTLEKLDYNRESEYNKMPDFSIDKIVVKDISFSKPVPIPAEKEFEKFLGKTLNDKTKKQLTKKLGKLKEHYHLSSLTYSLSQNEDESTTLEILANHYDQNMNQIFFTGTSSVSVASYKPQQYLSVDPNFTAGVFLRTPIESLFRLSFGNTITFETEFFPKLADFKDSILSLDFKNSLKYGSCSPATNIYFNDRTIAEDRGIELFGGIRFRHTDYFTAKAGIAYSAEKLIATEKWHNTSYLHSEIIFTTLHNDYASLYGGRLESIFNFGGKTDDMQDDPIYDFRFSAEKRFELADEKNSIGISSVFCSNRFPYELNSGYCNFGGADGMSGYPTGTLRRDFAIAGISFRQKITNLSGIPLLAVAEAKAAVSSDYDPFIDQDSPEGRLFAGRKFEAGGDLYIVLHTILGNLVFGGSMNSSLEWCITLGLR</sequence>
<feature type="active site" description="Proton acceptor" evidence="4">
    <location>
        <position position="209"/>
    </location>
</feature>
<dbReference type="OrthoDB" id="9770965at2"/>
<dbReference type="PANTHER" id="PTHR14226:SF76">
    <property type="entry name" value="NTE FAMILY PROTEIN RSSA"/>
    <property type="match status" value="1"/>
</dbReference>
<dbReference type="Proteomes" id="UP000006852">
    <property type="component" value="Chromosome"/>
</dbReference>
<feature type="short sequence motif" description="DGA/G" evidence="4">
    <location>
        <begin position="209"/>
        <end position="211"/>
    </location>
</feature>
<dbReference type="InterPro" id="IPR002641">
    <property type="entry name" value="PNPLA_dom"/>
</dbReference>
<name>F2NWV5_TRES6</name>
<dbReference type="Pfam" id="PF01734">
    <property type="entry name" value="Patatin"/>
    <property type="match status" value="1"/>
</dbReference>
<evidence type="ECO:0000259" key="5">
    <source>
        <dbReference type="PROSITE" id="PS51635"/>
    </source>
</evidence>
<dbReference type="InterPro" id="IPR050301">
    <property type="entry name" value="NTE"/>
</dbReference>
<keyword evidence="2 4" id="KW-0442">Lipid degradation</keyword>
<dbReference type="EMBL" id="CP002631">
    <property type="protein sequence ID" value="AEB13154.1"/>
    <property type="molecule type" value="Genomic_DNA"/>
</dbReference>
<feature type="domain" description="PNPLA" evidence="5">
    <location>
        <begin position="29"/>
        <end position="222"/>
    </location>
</feature>
<proteinExistence type="predicted"/>